<name>A0ABU1JE02_9MICC</name>
<reference evidence="1 2" key="1">
    <citation type="submission" date="2023-07" db="EMBL/GenBank/DDBJ databases">
        <title>Sequencing the genomes of 1000 actinobacteria strains.</title>
        <authorList>
            <person name="Klenk H.-P."/>
        </authorList>
    </citation>
    <scope>NUCLEOTIDE SEQUENCE [LARGE SCALE GENOMIC DNA]</scope>
    <source>
        <strain evidence="1 2">DSM 14555</strain>
    </source>
</reference>
<sequence length="78" mass="8832">MPEMTITGFEARISSYAAEHHIPLSRSKAQRLALRLCRQQIIADEEYLTLMFRRITYHDPTGDEAARNIDGGGRDGLV</sequence>
<evidence type="ECO:0000313" key="2">
    <source>
        <dbReference type="Proteomes" id="UP001185069"/>
    </source>
</evidence>
<evidence type="ECO:0000313" key="1">
    <source>
        <dbReference type="EMBL" id="MDR6270652.1"/>
    </source>
</evidence>
<keyword evidence="2" id="KW-1185">Reference proteome</keyword>
<accession>A0ABU1JE02</accession>
<proteinExistence type="predicted"/>
<organism evidence="1 2">
    <name type="scientific">Arthrobacter russicus</name>
    <dbReference type="NCBI Taxonomy" id="172040"/>
    <lineage>
        <taxon>Bacteria</taxon>
        <taxon>Bacillati</taxon>
        <taxon>Actinomycetota</taxon>
        <taxon>Actinomycetes</taxon>
        <taxon>Micrococcales</taxon>
        <taxon>Micrococcaceae</taxon>
        <taxon>Arthrobacter</taxon>
    </lineage>
</organism>
<gene>
    <name evidence="1" type="ORF">JOE69_002890</name>
</gene>
<comment type="caution">
    <text evidence="1">The sequence shown here is derived from an EMBL/GenBank/DDBJ whole genome shotgun (WGS) entry which is preliminary data.</text>
</comment>
<dbReference type="EMBL" id="JAVDQF010000001">
    <property type="protein sequence ID" value="MDR6270652.1"/>
    <property type="molecule type" value="Genomic_DNA"/>
</dbReference>
<protein>
    <submittedName>
        <fullName evidence="1">Uncharacterized protein</fullName>
    </submittedName>
</protein>
<dbReference type="RefSeq" id="WP_309799856.1">
    <property type="nucleotide sequence ID" value="NZ_BAAAHY010000004.1"/>
</dbReference>
<dbReference type="Proteomes" id="UP001185069">
    <property type="component" value="Unassembled WGS sequence"/>
</dbReference>